<dbReference type="GO" id="GO:0005524">
    <property type="term" value="F:ATP binding"/>
    <property type="evidence" value="ECO:0007669"/>
    <property type="project" value="UniProtKB-KW"/>
</dbReference>
<dbReference type="InterPro" id="IPR036890">
    <property type="entry name" value="HATPase_C_sf"/>
</dbReference>
<dbReference type="GO" id="GO:0000155">
    <property type="term" value="F:phosphorelay sensor kinase activity"/>
    <property type="evidence" value="ECO:0007669"/>
    <property type="project" value="InterPro"/>
</dbReference>
<comment type="catalytic activity">
    <reaction evidence="1">
        <text>ATP + protein L-histidine = ADP + protein N-phospho-L-histidine.</text>
        <dbReference type="EC" id="2.7.13.3"/>
    </reaction>
</comment>
<dbReference type="InterPro" id="IPR003661">
    <property type="entry name" value="HisK_dim/P_dom"/>
</dbReference>
<dbReference type="Pfam" id="PF00672">
    <property type="entry name" value="HAMP"/>
    <property type="match status" value="1"/>
</dbReference>
<dbReference type="PROSITE" id="PS50885">
    <property type="entry name" value="HAMP"/>
    <property type="match status" value="1"/>
</dbReference>
<dbReference type="SMART" id="SM00388">
    <property type="entry name" value="HisKA"/>
    <property type="match status" value="1"/>
</dbReference>
<dbReference type="InterPro" id="IPR003660">
    <property type="entry name" value="HAMP_dom"/>
</dbReference>
<dbReference type="PANTHER" id="PTHR42878">
    <property type="entry name" value="TWO-COMPONENT HISTIDINE KINASE"/>
    <property type="match status" value="1"/>
</dbReference>
<dbReference type="CDD" id="cd00082">
    <property type="entry name" value="HisKA"/>
    <property type="match status" value="1"/>
</dbReference>
<evidence type="ECO:0000256" key="4">
    <source>
        <dbReference type="ARBA" id="ARBA00022553"/>
    </source>
</evidence>
<dbReference type="GO" id="GO:0000156">
    <property type="term" value="F:phosphorelay response regulator activity"/>
    <property type="evidence" value="ECO:0007669"/>
    <property type="project" value="TreeGrafter"/>
</dbReference>
<keyword evidence="7" id="KW-0472">Membrane</keyword>
<dbReference type="PRINTS" id="PR00344">
    <property type="entry name" value="BCTRLSENSOR"/>
</dbReference>
<dbReference type="InterPro" id="IPR004358">
    <property type="entry name" value="Sig_transdc_His_kin-like_C"/>
</dbReference>
<evidence type="ECO:0000256" key="2">
    <source>
        <dbReference type="ARBA" id="ARBA00004370"/>
    </source>
</evidence>
<dbReference type="SUPFAM" id="SSF47384">
    <property type="entry name" value="Homodimeric domain of signal transducing histidine kinase"/>
    <property type="match status" value="1"/>
</dbReference>
<dbReference type="EMBL" id="JAHESF010000016">
    <property type="protein sequence ID" value="MBT1698662.1"/>
    <property type="molecule type" value="Genomic_DNA"/>
</dbReference>
<dbReference type="SUPFAM" id="SSF55874">
    <property type="entry name" value="ATPase domain of HSP90 chaperone/DNA topoisomerase II/histidine kinase"/>
    <property type="match status" value="1"/>
</dbReference>
<dbReference type="Pfam" id="PF00512">
    <property type="entry name" value="HisKA"/>
    <property type="match status" value="1"/>
</dbReference>
<keyword evidence="7" id="KW-1133">Transmembrane helix</keyword>
<dbReference type="InterPro" id="IPR007891">
    <property type="entry name" value="CHASE3"/>
</dbReference>
<feature type="transmembrane region" description="Helical" evidence="7">
    <location>
        <begin position="6"/>
        <end position="26"/>
    </location>
</feature>
<dbReference type="Pfam" id="PF02518">
    <property type="entry name" value="HATPase_c"/>
    <property type="match status" value="1"/>
</dbReference>
<dbReference type="InterPro" id="IPR050351">
    <property type="entry name" value="BphY/WalK/GraS-like"/>
</dbReference>
<dbReference type="Gene3D" id="1.10.287.130">
    <property type="match status" value="1"/>
</dbReference>
<dbReference type="EC" id="2.7.13.3" evidence="3"/>
<dbReference type="PROSITE" id="PS50109">
    <property type="entry name" value="HIS_KIN"/>
    <property type="match status" value="1"/>
</dbReference>
<name>A0AAP2GQL5_9BACT</name>
<keyword evidence="6" id="KW-0418">Kinase</keyword>
<keyword evidence="5" id="KW-0808">Transferase</keyword>
<evidence type="ECO:0000259" key="9">
    <source>
        <dbReference type="PROSITE" id="PS50885"/>
    </source>
</evidence>
<dbReference type="SMART" id="SM00387">
    <property type="entry name" value="HATPase_c"/>
    <property type="match status" value="1"/>
</dbReference>
<dbReference type="Gene3D" id="6.10.340.10">
    <property type="match status" value="1"/>
</dbReference>
<dbReference type="SMART" id="SM00304">
    <property type="entry name" value="HAMP"/>
    <property type="match status" value="1"/>
</dbReference>
<dbReference type="SUPFAM" id="SSF158472">
    <property type="entry name" value="HAMP domain-like"/>
    <property type="match status" value="1"/>
</dbReference>
<keyword evidence="7" id="KW-0812">Transmembrane</keyword>
<evidence type="ECO:0000256" key="1">
    <source>
        <dbReference type="ARBA" id="ARBA00000085"/>
    </source>
</evidence>
<feature type="domain" description="HAMP" evidence="9">
    <location>
        <begin position="214"/>
        <end position="266"/>
    </location>
</feature>
<evidence type="ECO:0000256" key="6">
    <source>
        <dbReference type="ARBA" id="ARBA00022777"/>
    </source>
</evidence>
<protein>
    <recommendedName>
        <fullName evidence="3">histidine kinase</fullName>
        <ecNumber evidence="3">2.7.13.3</ecNumber>
    </recommendedName>
</protein>
<evidence type="ECO:0000313" key="11">
    <source>
        <dbReference type="Proteomes" id="UP001319200"/>
    </source>
</evidence>
<evidence type="ECO:0000256" key="7">
    <source>
        <dbReference type="SAM" id="Phobius"/>
    </source>
</evidence>
<dbReference type="GO" id="GO:0007234">
    <property type="term" value="P:osmosensory signaling via phosphorelay pathway"/>
    <property type="evidence" value="ECO:0007669"/>
    <property type="project" value="TreeGrafter"/>
</dbReference>
<reference evidence="10 11" key="1">
    <citation type="submission" date="2021-05" db="EMBL/GenBank/DDBJ databases">
        <title>A Polyphasic approach of four new species of the genus Ohtaekwangia: Ohtaekwangia histidinii sp. nov., Ohtaekwangia cretensis sp. nov., Ohtaekwangia indiensis sp. nov., Ohtaekwangia reichenbachii sp. nov. from diverse environment.</title>
        <authorList>
            <person name="Octaviana S."/>
        </authorList>
    </citation>
    <scope>NUCLEOTIDE SEQUENCE [LARGE SCALE GENOMIC DNA]</scope>
    <source>
        <strain evidence="10 11">PWU4</strain>
    </source>
</reference>
<keyword evidence="4" id="KW-0597">Phosphoprotein</keyword>
<evidence type="ECO:0000256" key="3">
    <source>
        <dbReference type="ARBA" id="ARBA00012438"/>
    </source>
</evidence>
<organism evidence="10 11">
    <name type="scientific">Chryseosolibacter histidini</name>
    <dbReference type="NCBI Taxonomy" id="2782349"/>
    <lineage>
        <taxon>Bacteria</taxon>
        <taxon>Pseudomonadati</taxon>
        <taxon>Bacteroidota</taxon>
        <taxon>Cytophagia</taxon>
        <taxon>Cytophagales</taxon>
        <taxon>Chryseotaleaceae</taxon>
        <taxon>Chryseosolibacter</taxon>
    </lineage>
</organism>
<accession>A0AAP2GQL5</accession>
<dbReference type="GO" id="GO:0016020">
    <property type="term" value="C:membrane"/>
    <property type="evidence" value="ECO:0007669"/>
    <property type="project" value="UniProtKB-SubCell"/>
</dbReference>
<dbReference type="Proteomes" id="UP001319200">
    <property type="component" value="Unassembled WGS sequence"/>
</dbReference>
<dbReference type="InterPro" id="IPR003594">
    <property type="entry name" value="HATPase_dom"/>
</dbReference>
<feature type="domain" description="Histidine kinase" evidence="8">
    <location>
        <begin position="281"/>
        <end position="490"/>
    </location>
</feature>
<comment type="caution">
    <text evidence="10">The sequence shown here is derived from an EMBL/GenBank/DDBJ whole genome shotgun (WGS) entry which is preliminary data.</text>
</comment>
<feature type="transmembrane region" description="Helical" evidence="7">
    <location>
        <begin position="193"/>
        <end position="214"/>
    </location>
</feature>
<comment type="subcellular location">
    <subcellularLocation>
        <location evidence="2">Membrane</location>
    </subcellularLocation>
</comment>
<evidence type="ECO:0000259" key="8">
    <source>
        <dbReference type="PROSITE" id="PS50109"/>
    </source>
</evidence>
<dbReference type="CDD" id="cd06225">
    <property type="entry name" value="HAMP"/>
    <property type="match status" value="1"/>
</dbReference>
<dbReference type="GO" id="GO:0030295">
    <property type="term" value="F:protein kinase activator activity"/>
    <property type="evidence" value="ECO:0007669"/>
    <property type="project" value="TreeGrafter"/>
</dbReference>
<dbReference type="AlphaFoldDB" id="A0AAP2GQL5"/>
<proteinExistence type="predicted"/>
<dbReference type="Gene3D" id="3.30.565.10">
    <property type="entry name" value="Histidine kinase-like ATPase, C-terminal domain"/>
    <property type="match status" value="1"/>
</dbReference>
<evidence type="ECO:0000256" key="5">
    <source>
        <dbReference type="ARBA" id="ARBA00022679"/>
    </source>
</evidence>
<dbReference type="PANTHER" id="PTHR42878:SF15">
    <property type="entry name" value="BACTERIOPHYTOCHROME"/>
    <property type="match status" value="1"/>
</dbReference>
<dbReference type="InterPro" id="IPR005467">
    <property type="entry name" value="His_kinase_dom"/>
</dbReference>
<sequence>MKISYFIFLGFMLILVLFSITTYINVRQSEKVNENSEWFARSTTMVRNSNRFQRNIMNMVSGLRGYLFTGENYFIESYDSAAMENTNILAELSLLIPDSSHQKNDFDEIVRLNDRWVNEIARPLIEAKKSAGTSDSSTVAFNKLYREKLVSGSERNINKALQQRFKDFSNYEYDRREQRKAVLTASIEQTRQISFYLTTFSILLGASIAFFLAYRISTRIMGMVKMADEIAAGNYEVSMQDPGTDELGQLAQSLNHMAKVLSENITLLKRKNEELDQFAHIVSHDMKAPLRGIDNVITWIEEDHTKELSPKVNEYIQLIRGRLIRAENLIKGLLSYARVGREMPIRELVDLNVLMHDIRENLPLRAGLTLSIQPNLPQILTERIPLQQVLSNLVSNAIKYHNKPDGIIKVYYMDQKTHYEFFVEDNGPGIARNYHDKIFGIFQTLQERDAFESTGIGLAIVKKILDDRKQIIRVTSDAGKGSIFAFTWPK</sequence>
<dbReference type="InterPro" id="IPR036097">
    <property type="entry name" value="HisK_dim/P_sf"/>
</dbReference>
<dbReference type="Pfam" id="PF05227">
    <property type="entry name" value="CHASE3"/>
    <property type="match status" value="1"/>
</dbReference>
<evidence type="ECO:0000313" key="10">
    <source>
        <dbReference type="EMBL" id="MBT1698662.1"/>
    </source>
</evidence>
<dbReference type="RefSeq" id="WP_254165246.1">
    <property type="nucleotide sequence ID" value="NZ_JAHESF010000016.1"/>
</dbReference>
<keyword evidence="11" id="KW-1185">Reference proteome</keyword>
<gene>
    <name evidence="10" type="ORF">KK083_17345</name>
</gene>